<evidence type="ECO:0000256" key="3">
    <source>
        <dbReference type="ARBA" id="ARBA00023004"/>
    </source>
</evidence>
<protein>
    <submittedName>
        <fullName evidence="9">JmjC domain-containing protein</fullName>
    </submittedName>
</protein>
<dbReference type="InterPro" id="IPR003347">
    <property type="entry name" value="JmjC_dom"/>
</dbReference>
<dbReference type="AlphaFoldDB" id="A0A1I7U0N9"/>
<evidence type="ECO:0000256" key="1">
    <source>
        <dbReference type="ARBA" id="ARBA00022723"/>
    </source>
</evidence>
<sequence>MLNEKWFLESVENDIDGLAEIQKRICVSMEQLEIEGKYEKKEAAVKHHFEYVRVAIKLLTEDLGLYGVNDHLRDLLKMLRVIAEPAPYLKVFIPVIREKNEEWCDVIEKENDILVNRIQKLELKISKKNSHLSIDQKNMNNKDVPDQPQLETPPSLTVPPTNSQGNLEQVENSLVTSVPEMNFEINGQDSLEDLRQKFFMNLEKSLHQQNQQFTKCFFDGEATYLQSDNEVQKEFSPPEFVERKSMMLHLRKFFDSKLEEISKKLENTEVSEEMKNDLNLEKKKIEERVQKLPKHDKYLIVSMAGSFCNVHIDFSATSVFYHVIVGKKIFYVAERTEENFEIYRKYEENRLTIETWIGKDLKDEWERIEINAGQTAFIPAGFLHMVFTPENSIVIGGNFLQEEFLKSHFKLTRFEDELVRREIQRKEEAFQDFWNAIFCYVKNIFIPKVKNDGYPLTVETTDRISLFINELENGGKAEWYSLTEKEEILQNLRSLTSTSTSHIDSLKRPTPSNSETNDDDESILSKKQKLCESSQS</sequence>
<dbReference type="GO" id="GO:0046872">
    <property type="term" value="F:metal ion binding"/>
    <property type="evidence" value="ECO:0007669"/>
    <property type="project" value="UniProtKB-KW"/>
</dbReference>
<name>A0A1I7U0N9_9PELO</name>
<evidence type="ECO:0000256" key="6">
    <source>
        <dbReference type="SAM" id="MobiDB-lite"/>
    </source>
</evidence>
<keyword evidence="5" id="KW-0804">Transcription</keyword>
<keyword evidence="8" id="KW-1185">Reference proteome</keyword>
<dbReference type="eggNOG" id="KOG1633">
    <property type="taxonomic scope" value="Eukaryota"/>
</dbReference>
<keyword evidence="3" id="KW-0408">Iron</keyword>
<dbReference type="WBParaSite" id="Csp11.Scaffold629.g13678.t2">
    <property type="protein sequence ID" value="Csp11.Scaffold629.g13678.t2"/>
    <property type="gene ID" value="Csp11.Scaffold629.g13678"/>
</dbReference>
<dbReference type="Gene3D" id="2.60.120.650">
    <property type="entry name" value="Cupin"/>
    <property type="match status" value="1"/>
</dbReference>
<feature type="domain" description="JmjC" evidence="7">
    <location>
        <begin position="269"/>
        <end position="416"/>
    </location>
</feature>
<feature type="compositionally biased region" description="Polar residues" evidence="6">
    <location>
        <begin position="132"/>
        <end position="141"/>
    </location>
</feature>
<proteinExistence type="predicted"/>
<feature type="region of interest" description="Disordered" evidence="6">
    <location>
        <begin position="500"/>
        <end position="536"/>
    </location>
</feature>
<evidence type="ECO:0000313" key="8">
    <source>
        <dbReference type="Proteomes" id="UP000095282"/>
    </source>
</evidence>
<keyword evidence="1" id="KW-0479">Metal-binding</keyword>
<feature type="region of interest" description="Disordered" evidence="6">
    <location>
        <begin position="132"/>
        <end position="167"/>
    </location>
</feature>
<dbReference type="PROSITE" id="PS51184">
    <property type="entry name" value="JMJC"/>
    <property type="match status" value="1"/>
</dbReference>
<evidence type="ECO:0000256" key="5">
    <source>
        <dbReference type="ARBA" id="ARBA00023163"/>
    </source>
</evidence>
<evidence type="ECO:0000259" key="7">
    <source>
        <dbReference type="PROSITE" id="PS51184"/>
    </source>
</evidence>
<keyword evidence="4" id="KW-0805">Transcription regulation</keyword>
<organism evidence="8 9">
    <name type="scientific">Caenorhabditis tropicalis</name>
    <dbReference type="NCBI Taxonomy" id="1561998"/>
    <lineage>
        <taxon>Eukaryota</taxon>
        <taxon>Metazoa</taxon>
        <taxon>Ecdysozoa</taxon>
        <taxon>Nematoda</taxon>
        <taxon>Chromadorea</taxon>
        <taxon>Rhabditida</taxon>
        <taxon>Rhabditina</taxon>
        <taxon>Rhabditomorpha</taxon>
        <taxon>Rhabditoidea</taxon>
        <taxon>Rhabditidae</taxon>
        <taxon>Peloderinae</taxon>
        <taxon>Caenorhabditis</taxon>
    </lineage>
</organism>
<dbReference type="Proteomes" id="UP000095282">
    <property type="component" value="Unplaced"/>
</dbReference>
<reference evidence="9" key="1">
    <citation type="submission" date="2016-11" db="UniProtKB">
        <authorList>
            <consortium name="WormBaseParasite"/>
        </authorList>
    </citation>
    <scope>IDENTIFICATION</scope>
</reference>
<dbReference type="InterPro" id="IPR050690">
    <property type="entry name" value="JHDM1_Histone_Demethylase"/>
</dbReference>
<evidence type="ECO:0000313" key="9">
    <source>
        <dbReference type="WBParaSite" id="Csp11.Scaffold629.g13678.t2"/>
    </source>
</evidence>
<evidence type="ECO:0000256" key="2">
    <source>
        <dbReference type="ARBA" id="ARBA00023002"/>
    </source>
</evidence>
<feature type="compositionally biased region" description="Polar residues" evidence="6">
    <location>
        <begin position="149"/>
        <end position="167"/>
    </location>
</feature>
<dbReference type="STRING" id="1561998.A0A1I7U0N9"/>
<dbReference type="SUPFAM" id="SSF51197">
    <property type="entry name" value="Clavaminate synthase-like"/>
    <property type="match status" value="1"/>
</dbReference>
<dbReference type="GO" id="GO:0016491">
    <property type="term" value="F:oxidoreductase activity"/>
    <property type="evidence" value="ECO:0007669"/>
    <property type="project" value="UniProtKB-KW"/>
</dbReference>
<evidence type="ECO:0000256" key="4">
    <source>
        <dbReference type="ARBA" id="ARBA00023015"/>
    </source>
</evidence>
<dbReference type="SMART" id="SM00558">
    <property type="entry name" value="JmjC"/>
    <property type="match status" value="1"/>
</dbReference>
<accession>A0A1I7U0N9</accession>
<dbReference type="PANTHER" id="PTHR23123">
    <property type="entry name" value="PHD/F-BOX CONTAINING PROTEIN"/>
    <property type="match status" value="1"/>
</dbReference>
<keyword evidence="2" id="KW-0560">Oxidoreductase</keyword>